<name>A0A1H2C3W3_MUCMA</name>
<protein>
    <recommendedName>
        <fullName evidence="3">CarboxypepD_reg-like domain-containing protein</fullName>
    </recommendedName>
</protein>
<dbReference type="EMBL" id="LT629740">
    <property type="protein sequence ID" value="SDT64937.1"/>
    <property type="molecule type" value="Genomic_DNA"/>
</dbReference>
<proteinExistence type="predicted"/>
<dbReference type="Proteomes" id="UP000199679">
    <property type="component" value="Chromosome I"/>
</dbReference>
<evidence type="ECO:0000313" key="1">
    <source>
        <dbReference type="EMBL" id="SDT64937.1"/>
    </source>
</evidence>
<dbReference type="InterPro" id="IPR008969">
    <property type="entry name" value="CarboxyPept-like_regulatory"/>
</dbReference>
<evidence type="ECO:0000313" key="2">
    <source>
        <dbReference type="Proteomes" id="UP000199679"/>
    </source>
</evidence>
<evidence type="ECO:0008006" key="3">
    <source>
        <dbReference type="Google" id="ProtNLM"/>
    </source>
</evidence>
<organism evidence="1 2">
    <name type="scientific">Mucilaginibacter mallensis</name>
    <dbReference type="NCBI Taxonomy" id="652787"/>
    <lineage>
        <taxon>Bacteria</taxon>
        <taxon>Pseudomonadati</taxon>
        <taxon>Bacteroidota</taxon>
        <taxon>Sphingobacteriia</taxon>
        <taxon>Sphingobacteriales</taxon>
        <taxon>Sphingobacteriaceae</taxon>
        <taxon>Mucilaginibacter</taxon>
    </lineage>
</organism>
<gene>
    <name evidence="1" type="ORF">SAMN05216490_4589</name>
</gene>
<sequence length="265" mass="30201">MLNTVNYTTKLLRWFTFGVAMRLGLLFLFFFVSVDVFAQEKSLTGIVFDKNSKERIAQVNVLNTATGKSVYVNLKAEFAIDARIGDKLIFTKLNYRPDTVTVQNYTALAVYIQPLSIQLKEVTIHDSLATPEQMLEATKRNYPNIYGSIANTDLLSIGADGGGAGLSIDGLYNMFSRSGRNAAHLRENIQQDYYQNVIDYRFNKTLVGRITGLKDAQLADFMQKYRPGYYTVITASDYEFITYIKTNLRRYLRRPKLYTLPPLVK</sequence>
<dbReference type="SUPFAM" id="SSF49464">
    <property type="entry name" value="Carboxypeptidase regulatory domain-like"/>
    <property type="match status" value="1"/>
</dbReference>
<dbReference type="AlphaFoldDB" id="A0A1H2C3W3"/>
<accession>A0A1H2C3W3</accession>
<reference evidence="1 2" key="1">
    <citation type="submission" date="2016-10" db="EMBL/GenBank/DDBJ databases">
        <authorList>
            <person name="de Groot N.N."/>
        </authorList>
    </citation>
    <scope>NUCLEOTIDE SEQUENCE [LARGE SCALE GENOMIC DNA]</scope>
    <source>
        <strain evidence="1 2">MP1X4</strain>
    </source>
</reference>
<keyword evidence="2" id="KW-1185">Reference proteome</keyword>
<dbReference type="STRING" id="652787.SAMN05216490_4589"/>